<dbReference type="GO" id="GO:0006364">
    <property type="term" value="P:rRNA processing"/>
    <property type="evidence" value="ECO:0007669"/>
    <property type="project" value="UniProtKB-KW"/>
</dbReference>
<dbReference type="OrthoDB" id="263560at2759"/>
<proteinExistence type="inferred from homology"/>
<comment type="caution">
    <text evidence="4">The sequence shown here is derived from an EMBL/GenBank/DDBJ whole genome shotgun (WGS) entry which is preliminary data.</text>
</comment>
<gene>
    <name evidence="4" type="ORF">G6F64_006081</name>
</gene>
<comment type="similarity">
    <text evidence="1">Belongs to the TSR2 family.</text>
</comment>
<protein>
    <recommendedName>
        <fullName evidence="6">Pre-rRNA-processing protein TSR2</fullName>
    </recommendedName>
</protein>
<sequence length="173" mass="19869">MAEHPNKIAFEEGVGYILKSWTALKLAVEQDWGGVESAEKRDWMIDVIVDVFGKRGKKTEVDEIEEILSQIMVDEFQVILEDDSPYHVAKHLFGLYNQCVQGDFTEVERLREKFKLQNQFAASSCMKQASDDEDDSGDDDNDEQGDEDDQDMEEATPEEPLVDEDGWETVRRK</sequence>
<feature type="compositionally biased region" description="Acidic residues" evidence="3">
    <location>
        <begin position="131"/>
        <end position="167"/>
    </location>
</feature>
<evidence type="ECO:0000313" key="4">
    <source>
        <dbReference type="EMBL" id="KAG1308387.1"/>
    </source>
</evidence>
<keyword evidence="5" id="KW-1185">Reference proteome</keyword>
<dbReference type="Proteomes" id="UP000716291">
    <property type="component" value="Unassembled WGS sequence"/>
</dbReference>
<reference evidence="4" key="1">
    <citation type="journal article" date="2020" name="Microb. Genom.">
        <title>Genetic diversity of clinical and environmental Mucorales isolates obtained from an investigation of mucormycosis cases among solid organ transplant recipients.</title>
        <authorList>
            <person name="Nguyen M.H."/>
            <person name="Kaul D."/>
            <person name="Muto C."/>
            <person name="Cheng S.J."/>
            <person name="Richter R.A."/>
            <person name="Bruno V.M."/>
            <person name="Liu G."/>
            <person name="Beyhan S."/>
            <person name="Sundermann A.J."/>
            <person name="Mounaud S."/>
            <person name="Pasculle A.W."/>
            <person name="Nierman W.C."/>
            <person name="Driscoll E."/>
            <person name="Cumbie R."/>
            <person name="Clancy C.J."/>
            <person name="Dupont C.L."/>
        </authorList>
    </citation>
    <scope>NUCLEOTIDE SEQUENCE</scope>
    <source>
        <strain evidence="4">GL11</strain>
    </source>
</reference>
<dbReference type="PANTHER" id="PTHR21250">
    <property type="entry name" value="PRE-RRNA-PROCESSING PROTEIN TSR2 HOMOLOG"/>
    <property type="match status" value="1"/>
</dbReference>
<dbReference type="Pfam" id="PF10273">
    <property type="entry name" value="WGG"/>
    <property type="match status" value="1"/>
</dbReference>
<evidence type="ECO:0000256" key="2">
    <source>
        <dbReference type="ARBA" id="ARBA00022552"/>
    </source>
</evidence>
<evidence type="ECO:0008006" key="6">
    <source>
        <dbReference type="Google" id="ProtNLM"/>
    </source>
</evidence>
<evidence type="ECO:0000256" key="1">
    <source>
        <dbReference type="ARBA" id="ARBA00006524"/>
    </source>
</evidence>
<organism evidence="4 5">
    <name type="scientific">Rhizopus oryzae</name>
    <name type="common">Mucormycosis agent</name>
    <name type="synonym">Rhizopus arrhizus var. delemar</name>
    <dbReference type="NCBI Taxonomy" id="64495"/>
    <lineage>
        <taxon>Eukaryota</taxon>
        <taxon>Fungi</taxon>
        <taxon>Fungi incertae sedis</taxon>
        <taxon>Mucoromycota</taxon>
        <taxon>Mucoromycotina</taxon>
        <taxon>Mucoromycetes</taxon>
        <taxon>Mucorales</taxon>
        <taxon>Mucorineae</taxon>
        <taxon>Rhizopodaceae</taxon>
        <taxon>Rhizopus</taxon>
    </lineage>
</organism>
<dbReference type="InterPro" id="IPR019398">
    <property type="entry name" value="Pre-rRNA_process_TSR2"/>
</dbReference>
<evidence type="ECO:0000256" key="3">
    <source>
        <dbReference type="SAM" id="MobiDB-lite"/>
    </source>
</evidence>
<feature type="region of interest" description="Disordered" evidence="3">
    <location>
        <begin position="125"/>
        <end position="173"/>
    </location>
</feature>
<accession>A0A9P6X9Z5</accession>
<dbReference type="EMBL" id="JAANQT010000786">
    <property type="protein sequence ID" value="KAG1308387.1"/>
    <property type="molecule type" value="Genomic_DNA"/>
</dbReference>
<evidence type="ECO:0000313" key="5">
    <source>
        <dbReference type="Proteomes" id="UP000716291"/>
    </source>
</evidence>
<name>A0A9P6X9Z5_RHIOR</name>
<dbReference type="AlphaFoldDB" id="A0A9P6X9Z5"/>
<keyword evidence="2" id="KW-0698">rRNA processing</keyword>